<dbReference type="GO" id="GO:0006313">
    <property type="term" value="P:DNA transposition"/>
    <property type="evidence" value="ECO:0007669"/>
    <property type="project" value="InterPro"/>
</dbReference>
<dbReference type="RefSeq" id="WP_060585920.1">
    <property type="nucleotide sequence ID" value="NZ_CP013067.1"/>
</dbReference>
<evidence type="ECO:0000313" key="3">
    <source>
        <dbReference type="Proteomes" id="UP000058114"/>
    </source>
</evidence>
<name>A0A0S2SH56_9GAMM</name>
<dbReference type="KEGG" id="asr:WL1483_1575"/>
<dbReference type="InterPro" id="IPR002686">
    <property type="entry name" value="Transposase_17"/>
</dbReference>
<proteinExistence type="predicted"/>
<dbReference type="EMBL" id="CP013067">
    <property type="protein sequence ID" value="ALP40994.1"/>
    <property type="molecule type" value="Genomic_DNA"/>
</dbReference>
<evidence type="ECO:0000259" key="1">
    <source>
        <dbReference type="SMART" id="SM01321"/>
    </source>
</evidence>
<reference evidence="3" key="1">
    <citation type="submission" date="2015-10" db="EMBL/GenBank/DDBJ databases">
        <title>Complete Genome Sequence of Aeromonas schubertii strain WL1483.</title>
        <authorList>
            <person name="Liu L."/>
        </authorList>
    </citation>
    <scope>NUCLEOTIDE SEQUENCE [LARGE SCALE GENOMIC DNA]</scope>
    <source>
        <strain evidence="3">WL1483</strain>
    </source>
</reference>
<dbReference type="PANTHER" id="PTHR34322:SF2">
    <property type="entry name" value="TRANSPOSASE IS200-LIKE DOMAIN-CONTAINING PROTEIN"/>
    <property type="match status" value="1"/>
</dbReference>
<dbReference type="AlphaFoldDB" id="A0A0S2SH56"/>
<protein>
    <submittedName>
        <fullName evidence="2">Transposase</fullName>
    </submittedName>
</protein>
<dbReference type="PATRIC" id="fig|652.5.peg.2077"/>
<evidence type="ECO:0000313" key="2">
    <source>
        <dbReference type="EMBL" id="ALP40994.1"/>
    </source>
</evidence>
<dbReference type="InterPro" id="IPR036515">
    <property type="entry name" value="Transposase_17_sf"/>
</dbReference>
<organism evidence="2 3">
    <name type="scientific">Aeromonas schubertii</name>
    <dbReference type="NCBI Taxonomy" id="652"/>
    <lineage>
        <taxon>Bacteria</taxon>
        <taxon>Pseudomonadati</taxon>
        <taxon>Pseudomonadota</taxon>
        <taxon>Gammaproteobacteria</taxon>
        <taxon>Aeromonadales</taxon>
        <taxon>Aeromonadaceae</taxon>
        <taxon>Aeromonas</taxon>
    </lineage>
</organism>
<dbReference type="GO" id="GO:0003677">
    <property type="term" value="F:DNA binding"/>
    <property type="evidence" value="ECO:0007669"/>
    <property type="project" value="InterPro"/>
</dbReference>
<dbReference type="SMART" id="SM01321">
    <property type="entry name" value="Y1_Tnp"/>
    <property type="match status" value="1"/>
</dbReference>
<sequence>MPLLRRSQVSLADTPYYHCVARCVRRAYLCGLDAQSGQSYAHRREWVESRILLLGQLFAIHICAYAVMSNHLHLVLHVDKESALGWSDAEVVERWHRLCSGTFLTRRFAKGESLDEAQWLAVQATIGIYRQRLMDISWLMRLLCEPIARQANREDGCTGHFWEGRFKSQALLNESALLACMAYVELNPVRAAMAETPESSDFTSIQRRIRAALEGKQPDELLPFVGDEHQALTHGLTFSLADYLELVDESGRWLRGDKRGAMSPGCARILARLGLPAAHWEKLTRDFRRLFKGPAGTPDELGHFCEHLQRKRRQGLANGRRWLCA</sequence>
<dbReference type="Gene3D" id="3.30.70.1290">
    <property type="entry name" value="Transposase IS200-like"/>
    <property type="match status" value="1"/>
</dbReference>
<reference evidence="2 3" key="2">
    <citation type="journal article" date="2016" name="Genome Announc.">
        <title>Complete Genome Sequence of the Highly Virulent Aeromonas schubertii Strain WL1483, Isolated from Diseased Snakehead Fish (Channa argus) in China.</title>
        <authorList>
            <person name="Liu L."/>
            <person name="Li N."/>
            <person name="Zhang D."/>
            <person name="Fu X."/>
            <person name="Shi C."/>
            <person name="Lin Q."/>
            <person name="Hao G."/>
        </authorList>
    </citation>
    <scope>NUCLEOTIDE SEQUENCE [LARGE SCALE GENOMIC DNA]</scope>
    <source>
        <strain evidence="2 3">WL1483</strain>
    </source>
</reference>
<dbReference type="Proteomes" id="UP000058114">
    <property type="component" value="Chromosome"/>
</dbReference>
<gene>
    <name evidence="2" type="ORF">WL1483_1575</name>
</gene>
<accession>A0A0S2SH56</accession>
<dbReference type="SUPFAM" id="SSF143422">
    <property type="entry name" value="Transposase IS200-like"/>
    <property type="match status" value="1"/>
</dbReference>
<feature type="domain" description="Transposase IS200-like" evidence="1">
    <location>
        <begin position="12"/>
        <end position="187"/>
    </location>
</feature>
<dbReference type="PANTHER" id="PTHR34322">
    <property type="entry name" value="TRANSPOSASE, Y1_TNP DOMAIN-CONTAINING"/>
    <property type="match status" value="1"/>
</dbReference>
<dbReference type="GO" id="GO:0004803">
    <property type="term" value="F:transposase activity"/>
    <property type="evidence" value="ECO:0007669"/>
    <property type="project" value="InterPro"/>
</dbReference>